<feature type="region of interest" description="Disordered" evidence="1">
    <location>
        <begin position="641"/>
        <end position="749"/>
    </location>
</feature>
<keyword evidence="4" id="KW-1185">Reference proteome</keyword>
<dbReference type="RefSeq" id="XP_002487389.1">
    <property type="nucleotide sequence ID" value="XM_002487344.1"/>
</dbReference>
<dbReference type="InParanoid" id="B8MRU4"/>
<reference evidence="4" key="1">
    <citation type="journal article" date="2015" name="Genome Announc.">
        <title>Genome sequence of the AIDS-associated pathogen Penicillium marneffei (ATCC18224) and its near taxonomic relative Talaromyces stipitatus (ATCC10500).</title>
        <authorList>
            <person name="Nierman W.C."/>
            <person name="Fedorova-Abrams N.D."/>
            <person name="Andrianopoulos A."/>
        </authorList>
    </citation>
    <scope>NUCLEOTIDE SEQUENCE [LARGE SCALE GENOMIC DNA]</scope>
    <source>
        <strain evidence="4">ATCC 10500 / CBS 375.48 / QM 6759 / NRRL 1006</strain>
    </source>
</reference>
<feature type="region of interest" description="Disordered" evidence="1">
    <location>
        <begin position="361"/>
        <end position="390"/>
    </location>
</feature>
<evidence type="ECO:0000256" key="1">
    <source>
        <dbReference type="SAM" id="MobiDB-lite"/>
    </source>
</evidence>
<feature type="region of interest" description="Disordered" evidence="1">
    <location>
        <begin position="1476"/>
        <end position="1507"/>
    </location>
</feature>
<dbReference type="GeneID" id="8108903"/>
<feature type="compositionally biased region" description="Pro residues" evidence="1">
    <location>
        <begin position="767"/>
        <end position="802"/>
    </location>
</feature>
<feature type="transmembrane region" description="Helical" evidence="2">
    <location>
        <begin position="1129"/>
        <end position="1148"/>
    </location>
</feature>
<feature type="region of interest" description="Disordered" evidence="1">
    <location>
        <begin position="142"/>
        <end position="210"/>
    </location>
</feature>
<keyword evidence="2" id="KW-0472">Membrane</keyword>
<gene>
    <name evidence="3" type="ORF">TSTA_057670</name>
</gene>
<organism evidence="3 4">
    <name type="scientific">Talaromyces stipitatus (strain ATCC 10500 / CBS 375.48 / QM 6759 / NRRL 1006)</name>
    <name type="common">Penicillium stipitatum</name>
    <dbReference type="NCBI Taxonomy" id="441959"/>
    <lineage>
        <taxon>Eukaryota</taxon>
        <taxon>Fungi</taxon>
        <taxon>Dikarya</taxon>
        <taxon>Ascomycota</taxon>
        <taxon>Pezizomycotina</taxon>
        <taxon>Eurotiomycetes</taxon>
        <taxon>Eurotiomycetidae</taxon>
        <taxon>Eurotiales</taxon>
        <taxon>Trichocomaceae</taxon>
        <taxon>Talaromyces</taxon>
        <taxon>Talaromyces sect. Talaromyces</taxon>
    </lineage>
</organism>
<feature type="compositionally biased region" description="Polar residues" evidence="1">
    <location>
        <begin position="58"/>
        <end position="88"/>
    </location>
</feature>
<feature type="compositionally biased region" description="Basic and acidic residues" evidence="1">
    <location>
        <begin position="690"/>
        <end position="699"/>
    </location>
</feature>
<feature type="compositionally biased region" description="Basic and acidic residues" evidence="1">
    <location>
        <begin position="372"/>
        <end position="387"/>
    </location>
</feature>
<feature type="compositionally biased region" description="Low complexity" evidence="1">
    <location>
        <begin position="1430"/>
        <end position="1443"/>
    </location>
</feature>
<feature type="region of interest" description="Disordered" evidence="1">
    <location>
        <begin position="1430"/>
        <end position="1449"/>
    </location>
</feature>
<dbReference type="PhylomeDB" id="B8MRU4"/>
<evidence type="ECO:0000256" key="2">
    <source>
        <dbReference type="SAM" id="Phobius"/>
    </source>
</evidence>
<accession>B8MRU4</accession>
<feature type="region of interest" description="Disordered" evidence="1">
    <location>
        <begin position="762"/>
        <end position="1054"/>
    </location>
</feature>
<evidence type="ECO:0000313" key="3">
    <source>
        <dbReference type="EMBL" id="EED13278.1"/>
    </source>
</evidence>
<feature type="compositionally biased region" description="Basic and acidic residues" evidence="1">
    <location>
        <begin position="659"/>
        <end position="668"/>
    </location>
</feature>
<dbReference type="OrthoDB" id="10259622at2759"/>
<feature type="region of interest" description="Disordered" evidence="1">
    <location>
        <begin position="1"/>
        <end position="91"/>
    </location>
</feature>
<dbReference type="STRING" id="441959.B8MRU4"/>
<feature type="compositionally biased region" description="Basic and acidic residues" evidence="1">
    <location>
        <begin position="1029"/>
        <end position="1038"/>
    </location>
</feature>
<dbReference type="HOGENOM" id="CLU_004045_1_0_1"/>
<feature type="compositionally biased region" description="Polar residues" evidence="1">
    <location>
        <begin position="22"/>
        <end position="31"/>
    </location>
</feature>
<feature type="compositionally biased region" description="Low complexity" evidence="1">
    <location>
        <begin position="728"/>
        <end position="749"/>
    </location>
</feature>
<protein>
    <submittedName>
        <fullName evidence="3">Uncharacterized protein</fullName>
    </submittedName>
</protein>
<feature type="compositionally biased region" description="Basic and acidic residues" evidence="1">
    <location>
        <begin position="142"/>
        <end position="154"/>
    </location>
</feature>
<dbReference type="VEuPathDB" id="FungiDB:TSTA_057670"/>
<feature type="compositionally biased region" description="Basic and acidic residues" evidence="1">
    <location>
        <begin position="466"/>
        <end position="486"/>
    </location>
</feature>
<feature type="compositionally biased region" description="Polar residues" evidence="1">
    <location>
        <begin position="670"/>
        <end position="681"/>
    </location>
</feature>
<feature type="region of interest" description="Disordered" evidence="1">
    <location>
        <begin position="427"/>
        <end position="495"/>
    </location>
</feature>
<feature type="region of interest" description="Disordered" evidence="1">
    <location>
        <begin position="103"/>
        <end position="127"/>
    </location>
</feature>
<feature type="compositionally biased region" description="Polar residues" evidence="1">
    <location>
        <begin position="448"/>
        <end position="460"/>
    </location>
</feature>
<feature type="compositionally biased region" description="Polar residues" evidence="1">
    <location>
        <begin position="232"/>
        <end position="241"/>
    </location>
</feature>
<dbReference type="EMBL" id="EQ962659">
    <property type="protein sequence ID" value="EED13278.1"/>
    <property type="molecule type" value="Genomic_DNA"/>
</dbReference>
<evidence type="ECO:0000313" key="4">
    <source>
        <dbReference type="Proteomes" id="UP000001745"/>
    </source>
</evidence>
<feature type="compositionally biased region" description="Low complexity" evidence="1">
    <location>
        <begin position="274"/>
        <end position="286"/>
    </location>
</feature>
<feature type="region of interest" description="Disordered" evidence="1">
    <location>
        <begin position="223"/>
        <end position="254"/>
    </location>
</feature>
<sequence>MESNKTAQGNAKENRPRKRNPMNLTVDTSRATLEAVHSNLAIGNPRSLPAGGQDIDPSRSTLEAVQTRFPLSSPITHETPSPQDSGKTGNVEAKILNVNVFDGGAGAGAVTDQKKKPLNLSSHSALSKSELESAIYARLLEQARESRHEKRRDMATTSADRNGAKNVLRPQSKRKSGGIVKRSYQQQHRPPGLQVLTDFSRDDDDEKGHSFLDLSDLKSIARAREKERSGEDYSSSQSLQEPQARISELSPSDRPIMIGLTVPYESTPRATAAATTDTIDSASSRTPATPSIMITPAQENPPWNMDVHMDMSTSAEMLHRPRVASSVYSQPSPRMMYDENAPPVPAIPVLHSVTSLHDNLHSLGTDSDVDETASKEKGSSRMEDTNTKKNMKKLLHKLSVNTSDANRPDSQGWWTYLLSPLLSRSNTVSSRRTGFSPKQGKSARSPLSGVSSPPQLTTATEGREEESEHWWDDTKEVVGPSEKSHFSPDTPEDLTRHAPVVGGGAWDMPFSDTHTTITPRAIPDDKTEKTRSVFQTGNTIVPNYELQGAAAEYYQASAHDLYHRDEPYFECINHTCSMTSAKRRAKIEEEQRRLEEEAAAAAAESEKRGGLAVFVFDPSRDPDNPFIAFLEKRVSGADVKEVEVRDAGSEKEGEEDGEGREVGEEMEKSGLSNARQLLSFDSSDEEEGDKDLAGKDHTASRSLHGSPEMVPTSRAAPLVSSPVPTPYDPSVSVSPPASYSKEMNSPAPVAAPAPVISIQAPVNHLEPTPPAPAPVQMPMMPPPQPRNFSPEPVPMPPMPQPQPRAISLEPFPMPMSPAPASHRPVPMPMPASRSPPVNERAPVATHSPPVRPPSNDTARGRAIPSGYQWEPVPIPRAISPPRSTRAASFMQPPAVLVSQSREVEESTLRQQQGVRGDTEPAQTLRPVPSFHRPGPFSASRSATPTPASGQPQPGLLHTADGSESETELPPYSAADRASRNAPRPQTLLPTYSARSQSERGDQQSVGPAPVSPGLQQAMTSRGGIPMSDVDQRGIRDMNRNGTSSISRTDDSRTVINVNHYYNSEHPHNAPEPPRPGKQFIEADLQARDNKKDEEQEGLVKKFGDFWRKHFPVFACLGRSGFERKMHRRWYAAIIAFCMLVIILSISLATTLTHKGDTTPVESGWLNITGFPPIPTGIMTVAGPAPAVERSSCIAPTQAWSCALPPEQQATQAGGYAPDSPNFRIEIRFRNDSSFFANSTSNSTSSRRSLVMFDRKGTWDASPAVPRLEDQIFLGNTTDNITMPFQGEDTPFYITFQSPFDVTNTTAKGFKRDVASSATEIGTAAPTTATTATHVSATGTGTASSTGTSTGTKTQATSTATSGPSDFNVNSIIPAPDLASDGTAAAATLYPLPVQQPIKLYNRGLPTEHYGFFTYFDKSIFLASDATITGGTTDTDSRDTNGGSAETEASARCTWSQTRFLVQIWTQPQNLTHMSLTASSSNTTSAPSPTSSPKSPSSTAGSSSANNFTSPGSFPYPITITIDRHGGLATQKLAYCYGIEQHTSSPTSNTVTGTYYNLTNPKLQAEQRESGGTIVQPSPDYFVLAEAIAQGVTADQVAPVDGGNGGCMCQWRNWIEIH</sequence>
<feature type="region of interest" description="Disordered" evidence="1">
    <location>
        <begin position="274"/>
        <end position="303"/>
    </location>
</feature>
<name>B8MRU4_TALSN</name>
<feature type="compositionally biased region" description="Polar residues" evidence="1">
    <location>
        <begin position="1"/>
        <end position="11"/>
    </location>
</feature>
<feature type="compositionally biased region" description="Basic and acidic residues" evidence="1">
    <location>
        <begin position="641"/>
        <end position="651"/>
    </location>
</feature>
<feature type="compositionally biased region" description="Low complexity" evidence="1">
    <location>
        <begin position="937"/>
        <end position="948"/>
    </location>
</feature>
<dbReference type="eggNOG" id="KOG2707">
    <property type="taxonomic scope" value="Eukaryota"/>
</dbReference>
<feature type="region of interest" description="Disordered" evidence="1">
    <location>
        <begin position="1324"/>
        <end position="1367"/>
    </location>
</feature>
<keyword evidence="2" id="KW-1133">Transmembrane helix</keyword>
<dbReference type="OMA" id="ASARCTW"/>
<feature type="compositionally biased region" description="Low complexity" evidence="1">
    <location>
        <begin position="1324"/>
        <end position="1362"/>
    </location>
</feature>
<proteinExistence type="predicted"/>
<dbReference type="Proteomes" id="UP000001745">
    <property type="component" value="Unassembled WGS sequence"/>
</dbReference>
<keyword evidence="2" id="KW-0812">Transmembrane</keyword>